<feature type="non-terminal residue" evidence="1">
    <location>
        <position position="1"/>
    </location>
</feature>
<organism evidence="1 2">
    <name type="scientific">Aspergillus carbonarius (strain ITEM 5010)</name>
    <dbReference type="NCBI Taxonomy" id="602072"/>
    <lineage>
        <taxon>Eukaryota</taxon>
        <taxon>Fungi</taxon>
        <taxon>Dikarya</taxon>
        <taxon>Ascomycota</taxon>
        <taxon>Pezizomycotina</taxon>
        <taxon>Eurotiomycetes</taxon>
        <taxon>Eurotiomycetidae</taxon>
        <taxon>Eurotiales</taxon>
        <taxon>Aspergillaceae</taxon>
        <taxon>Aspergillus</taxon>
        <taxon>Aspergillus subgen. Circumdati</taxon>
    </lineage>
</organism>
<reference evidence="2" key="1">
    <citation type="journal article" date="2017" name="Genome Biol.">
        <title>Comparative genomics reveals high biological diversity and specific adaptations in the industrially and medically important fungal genus Aspergillus.</title>
        <authorList>
            <person name="de Vries R.P."/>
            <person name="Riley R."/>
            <person name="Wiebenga A."/>
            <person name="Aguilar-Osorio G."/>
            <person name="Amillis S."/>
            <person name="Uchima C.A."/>
            <person name="Anderluh G."/>
            <person name="Asadollahi M."/>
            <person name="Askin M."/>
            <person name="Barry K."/>
            <person name="Battaglia E."/>
            <person name="Bayram O."/>
            <person name="Benocci T."/>
            <person name="Braus-Stromeyer S.A."/>
            <person name="Caldana C."/>
            <person name="Canovas D."/>
            <person name="Cerqueira G.C."/>
            <person name="Chen F."/>
            <person name="Chen W."/>
            <person name="Choi C."/>
            <person name="Clum A."/>
            <person name="Dos Santos R.A."/>
            <person name="Damasio A.R."/>
            <person name="Diallinas G."/>
            <person name="Emri T."/>
            <person name="Fekete E."/>
            <person name="Flipphi M."/>
            <person name="Freyberg S."/>
            <person name="Gallo A."/>
            <person name="Gournas C."/>
            <person name="Habgood R."/>
            <person name="Hainaut M."/>
            <person name="Harispe M.L."/>
            <person name="Henrissat B."/>
            <person name="Hilden K.S."/>
            <person name="Hope R."/>
            <person name="Hossain A."/>
            <person name="Karabika E."/>
            <person name="Karaffa L."/>
            <person name="Karanyi Z."/>
            <person name="Krasevec N."/>
            <person name="Kuo A."/>
            <person name="Kusch H."/>
            <person name="LaButti K."/>
            <person name="Lagendijk E.L."/>
            <person name="Lapidus A."/>
            <person name="Levasseur A."/>
            <person name="Lindquist E."/>
            <person name="Lipzen A."/>
            <person name="Logrieco A.F."/>
            <person name="MacCabe A."/>
            <person name="Maekelae M.R."/>
            <person name="Malavazi I."/>
            <person name="Melin P."/>
            <person name="Meyer V."/>
            <person name="Mielnichuk N."/>
            <person name="Miskei M."/>
            <person name="Molnar A.P."/>
            <person name="Mule G."/>
            <person name="Ngan C.Y."/>
            <person name="Orejas M."/>
            <person name="Orosz E."/>
            <person name="Ouedraogo J.P."/>
            <person name="Overkamp K.M."/>
            <person name="Park H.-S."/>
            <person name="Perrone G."/>
            <person name="Piumi F."/>
            <person name="Punt P.J."/>
            <person name="Ram A.F."/>
            <person name="Ramon A."/>
            <person name="Rauscher S."/>
            <person name="Record E."/>
            <person name="Riano-Pachon D.M."/>
            <person name="Robert V."/>
            <person name="Roehrig J."/>
            <person name="Ruller R."/>
            <person name="Salamov A."/>
            <person name="Salih N.S."/>
            <person name="Samson R.A."/>
            <person name="Sandor E."/>
            <person name="Sanguinetti M."/>
            <person name="Schuetze T."/>
            <person name="Sepcic K."/>
            <person name="Shelest E."/>
            <person name="Sherlock G."/>
            <person name="Sophianopoulou V."/>
            <person name="Squina F.M."/>
            <person name="Sun H."/>
            <person name="Susca A."/>
            <person name="Todd R.B."/>
            <person name="Tsang A."/>
            <person name="Unkles S.E."/>
            <person name="van de Wiele N."/>
            <person name="van Rossen-Uffink D."/>
            <person name="Oliveira J.V."/>
            <person name="Vesth T.C."/>
            <person name="Visser J."/>
            <person name="Yu J.-H."/>
            <person name="Zhou M."/>
            <person name="Andersen M.R."/>
            <person name="Archer D.B."/>
            <person name="Baker S.E."/>
            <person name="Benoit I."/>
            <person name="Brakhage A.A."/>
            <person name="Braus G.H."/>
            <person name="Fischer R."/>
            <person name="Frisvad J.C."/>
            <person name="Goldman G.H."/>
            <person name="Houbraken J."/>
            <person name="Oakley B."/>
            <person name="Pocsi I."/>
            <person name="Scazzocchio C."/>
            <person name="Seiboth B."/>
            <person name="vanKuyk P.A."/>
            <person name="Wortman J."/>
            <person name="Dyer P.S."/>
            <person name="Grigoriev I.V."/>
        </authorList>
    </citation>
    <scope>NUCLEOTIDE SEQUENCE [LARGE SCALE GENOMIC DNA]</scope>
    <source>
        <strain evidence="2">ITEM 5010</strain>
    </source>
</reference>
<evidence type="ECO:0000313" key="2">
    <source>
        <dbReference type="Proteomes" id="UP000188318"/>
    </source>
</evidence>
<accession>A0A1R3R6F4</accession>
<proteinExistence type="predicted"/>
<name>A0A1R3R6F4_ASPC5</name>
<gene>
    <name evidence="1" type="ORF">ASPCADRAFT_212251</name>
</gene>
<sequence length="55" mass="6455">ANECCSVRAVIQIQQHTRPDRNSSTRPERNVWPAKPARRMDGFAEDCKWRRIPGY</sequence>
<protein>
    <submittedName>
        <fullName evidence="1">Uncharacterized protein</fullName>
    </submittedName>
</protein>
<dbReference type="AlphaFoldDB" id="A0A1R3R6F4"/>
<dbReference type="VEuPathDB" id="FungiDB:ASPCADRAFT_212251"/>
<keyword evidence="2" id="KW-1185">Reference proteome</keyword>
<evidence type="ECO:0000313" key="1">
    <source>
        <dbReference type="EMBL" id="OOF90051.1"/>
    </source>
</evidence>
<dbReference type="EMBL" id="KV907606">
    <property type="protein sequence ID" value="OOF90051.1"/>
    <property type="molecule type" value="Genomic_DNA"/>
</dbReference>
<dbReference type="Proteomes" id="UP000188318">
    <property type="component" value="Unassembled WGS sequence"/>
</dbReference>